<dbReference type="EMBL" id="JH719576">
    <property type="protein sequence ID" value="EJF55514.1"/>
    <property type="molecule type" value="Genomic_DNA"/>
</dbReference>
<protein>
    <submittedName>
        <fullName evidence="2">Uncharacterized protein</fullName>
    </submittedName>
</protein>
<reference evidence="2 3" key="1">
    <citation type="journal article" date="2012" name="Science">
        <title>The Paleozoic origin of enzymatic lignin decomposition reconstructed from 31 fungal genomes.</title>
        <authorList>
            <person name="Floudas D."/>
            <person name="Binder M."/>
            <person name="Riley R."/>
            <person name="Barry K."/>
            <person name="Blanchette R.A."/>
            <person name="Henrissat B."/>
            <person name="Martinez A.T."/>
            <person name="Otillar R."/>
            <person name="Spatafora J.W."/>
            <person name="Yadav J.S."/>
            <person name="Aerts A."/>
            <person name="Benoit I."/>
            <person name="Boyd A."/>
            <person name="Carlson A."/>
            <person name="Copeland A."/>
            <person name="Coutinho P.M."/>
            <person name="de Vries R.P."/>
            <person name="Ferreira P."/>
            <person name="Findley K."/>
            <person name="Foster B."/>
            <person name="Gaskell J."/>
            <person name="Glotzer D."/>
            <person name="Gorecki P."/>
            <person name="Heitman J."/>
            <person name="Hesse C."/>
            <person name="Hori C."/>
            <person name="Igarashi K."/>
            <person name="Jurgens J.A."/>
            <person name="Kallen N."/>
            <person name="Kersten P."/>
            <person name="Kohler A."/>
            <person name="Kuees U."/>
            <person name="Kumar T.K.A."/>
            <person name="Kuo A."/>
            <person name="LaButti K."/>
            <person name="Larrondo L.F."/>
            <person name="Lindquist E."/>
            <person name="Ling A."/>
            <person name="Lombard V."/>
            <person name="Lucas S."/>
            <person name="Lundell T."/>
            <person name="Martin R."/>
            <person name="McLaughlin D.J."/>
            <person name="Morgenstern I."/>
            <person name="Morin E."/>
            <person name="Murat C."/>
            <person name="Nagy L.G."/>
            <person name="Nolan M."/>
            <person name="Ohm R.A."/>
            <person name="Patyshakuliyeva A."/>
            <person name="Rokas A."/>
            <person name="Ruiz-Duenas F.J."/>
            <person name="Sabat G."/>
            <person name="Salamov A."/>
            <person name="Samejima M."/>
            <person name="Schmutz J."/>
            <person name="Slot J.C."/>
            <person name="St John F."/>
            <person name="Stenlid J."/>
            <person name="Sun H."/>
            <person name="Sun S."/>
            <person name="Syed K."/>
            <person name="Tsang A."/>
            <person name="Wiebenga A."/>
            <person name="Young D."/>
            <person name="Pisabarro A."/>
            <person name="Eastwood D.C."/>
            <person name="Martin F."/>
            <person name="Cullen D."/>
            <person name="Grigoriev I.V."/>
            <person name="Hibbett D.S."/>
        </authorList>
    </citation>
    <scope>NUCLEOTIDE SEQUENCE [LARGE SCALE GENOMIC DNA]</scope>
    <source>
        <strain evidence="2 3">LYAD-421 SS1</strain>
    </source>
</reference>
<dbReference type="GeneID" id="18840280"/>
<organism evidence="2 3">
    <name type="scientific">Dichomitus squalens (strain LYAD-421)</name>
    <name type="common">Western red white-rot fungus</name>
    <dbReference type="NCBI Taxonomy" id="732165"/>
    <lineage>
        <taxon>Eukaryota</taxon>
        <taxon>Fungi</taxon>
        <taxon>Dikarya</taxon>
        <taxon>Basidiomycota</taxon>
        <taxon>Agaricomycotina</taxon>
        <taxon>Agaricomycetes</taxon>
        <taxon>Polyporales</taxon>
        <taxon>Polyporaceae</taxon>
        <taxon>Dichomitus</taxon>
    </lineage>
</organism>
<gene>
    <name evidence="2" type="ORF">DICSQDRAFT_175813</name>
</gene>
<feature type="chain" id="PRO_5004444080" evidence="1">
    <location>
        <begin position="22"/>
        <end position="76"/>
    </location>
</feature>
<dbReference type="AlphaFoldDB" id="R7SH73"/>
<name>R7SH73_DICSQ</name>
<accession>R7SH73</accession>
<dbReference type="KEGG" id="dsq:DICSQDRAFT_175813"/>
<evidence type="ECO:0000256" key="1">
    <source>
        <dbReference type="SAM" id="SignalP"/>
    </source>
</evidence>
<dbReference type="HOGENOM" id="CLU_2654469_0_0_1"/>
<evidence type="ECO:0000313" key="3">
    <source>
        <dbReference type="Proteomes" id="UP000053319"/>
    </source>
</evidence>
<feature type="signal peptide" evidence="1">
    <location>
        <begin position="1"/>
        <end position="21"/>
    </location>
</feature>
<dbReference type="RefSeq" id="XP_007371747.1">
    <property type="nucleotide sequence ID" value="XM_007371685.1"/>
</dbReference>
<sequence>MSYPLTCLMVTLRLILSRAESGHFPMKSTFKSKDFMLGARFAEALRLFHIDLFIQFAIEVGTPQIEAGDMPILECG</sequence>
<proteinExistence type="predicted"/>
<dbReference type="Proteomes" id="UP000053319">
    <property type="component" value="Unassembled WGS sequence"/>
</dbReference>
<keyword evidence="1" id="KW-0732">Signal</keyword>
<evidence type="ECO:0000313" key="2">
    <source>
        <dbReference type="EMBL" id="EJF55514.1"/>
    </source>
</evidence>